<dbReference type="InterPro" id="IPR036095">
    <property type="entry name" value="PTS_EIIB-like_sf"/>
</dbReference>
<dbReference type="GO" id="GO:0009401">
    <property type="term" value="P:phosphoenolpyruvate-dependent sugar phosphotransferase system"/>
    <property type="evidence" value="ECO:0007669"/>
    <property type="project" value="InterPro"/>
</dbReference>
<evidence type="ECO:0000313" key="1">
    <source>
        <dbReference type="EMBL" id="BBM36846.1"/>
    </source>
</evidence>
<reference evidence="1 2" key="1">
    <citation type="submission" date="2019-07" db="EMBL/GenBank/DDBJ databases">
        <title>Complete Genome Sequence of Leptotrichia goodfellowii Strain JCM 16774.</title>
        <authorList>
            <person name="Watanabe S."/>
            <person name="Cui L."/>
        </authorList>
    </citation>
    <scope>NUCLEOTIDE SEQUENCE [LARGE SCALE GENOMIC DNA]</scope>
    <source>
        <strain evidence="1 2">JCM16774</strain>
    </source>
</reference>
<dbReference type="InterPro" id="IPR003501">
    <property type="entry name" value="PTS_EIIB_2/3"/>
</dbReference>
<dbReference type="SUPFAM" id="SSF52794">
    <property type="entry name" value="PTS system IIB component-like"/>
    <property type="match status" value="1"/>
</dbReference>
<evidence type="ECO:0000313" key="2">
    <source>
        <dbReference type="Proteomes" id="UP000321606"/>
    </source>
</evidence>
<dbReference type="Gene3D" id="3.40.50.2300">
    <property type="match status" value="1"/>
</dbReference>
<accession>A0A510JCN1</accession>
<dbReference type="Pfam" id="PF02302">
    <property type="entry name" value="PTS_IIB"/>
    <property type="match status" value="1"/>
</dbReference>
<dbReference type="RefSeq" id="WP_006807359.1">
    <property type="nucleotide sequence ID" value="NZ_AP019822.1"/>
</dbReference>
<dbReference type="KEGG" id="lgo:JCM16774_1792"/>
<dbReference type="GO" id="GO:0008982">
    <property type="term" value="F:protein-N(PI)-phosphohistidine-sugar phosphotransferase activity"/>
    <property type="evidence" value="ECO:0007669"/>
    <property type="project" value="InterPro"/>
</dbReference>
<dbReference type="PROSITE" id="PS51099">
    <property type="entry name" value="PTS_EIIB_TYPE_2"/>
    <property type="match status" value="1"/>
</dbReference>
<name>A0A510JCN1_9FUSO</name>
<dbReference type="EMBL" id="AP019822">
    <property type="protein sequence ID" value="BBM36846.1"/>
    <property type="molecule type" value="Genomic_DNA"/>
</dbReference>
<dbReference type="CDD" id="cd05566">
    <property type="entry name" value="PTS_IIB_galactitol"/>
    <property type="match status" value="1"/>
</dbReference>
<dbReference type="Proteomes" id="UP000321606">
    <property type="component" value="Chromosome"/>
</dbReference>
<dbReference type="STRING" id="714315.GCA_000516535_01799"/>
<proteinExistence type="predicted"/>
<keyword evidence="1" id="KW-0808">Transferase</keyword>
<gene>
    <name evidence="1" type="ORF">JCM16774_1792</name>
</gene>
<organism evidence="1 2">
    <name type="scientific">Pseudoleptotrichia goodfellowii</name>
    <dbReference type="NCBI Taxonomy" id="157692"/>
    <lineage>
        <taxon>Bacteria</taxon>
        <taxon>Fusobacteriati</taxon>
        <taxon>Fusobacteriota</taxon>
        <taxon>Fusobacteriia</taxon>
        <taxon>Fusobacteriales</taxon>
        <taxon>Leptotrichiaceae</taxon>
        <taxon>Pseudoleptotrichia</taxon>
    </lineage>
</organism>
<dbReference type="AlphaFoldDB" id="A0A510JCN1"/>
<dbReference type="OrthoDB" id="6505030at2"/>
<protein>
    <submittedName>
        <fullName evidence="1">Phosphotransferase system protein</fullName>
    </submittedName>
</protein>
<sequence length="94" mass="10670">MKKILIMCGTGVATSTVVVNKVKKWLEANKLSEYVKIYQGKIAEEINRFNNYDIIISTTLVPDEYKDKIINGMPLLTGVGINEMYEKIKKEIEG</sequence>
<dbReference type="InterPro" id="IPR013011">
    <property type="entry name" value="PTS_EIIB_2"/>
</dbReference>